<dbReference type="InterPro" id="IPR023398">
    <property type="entry name" value="TIF_eIF4e-like"/>
</dbReference>
<dbReference type="Pfam" id="PF01652">
    <property type="entry name" value="IF4E"/>
    <property type="match status" value="1"/>
</dbReference>
<keyword evidence="1" id="KW-0396">Initiation factor</keyword>
<dbReference type="Gene3D" id="3.30.760.10">
    <property type="entry name" value="RNA Cap, Translation Initiation Factor Eif4e"/>
    <property type="match status" value="1"/>
</dbReference>
<dbReference type="SUPFAM" id="SSF55418">
    <property type="entry name" value="eIF4e-like"/>
    <property type="match status" value="1"/>
</dbReference>
<reference evidence="4" key="1">
    <citation type="journal article" date="2020" name="Nature">
        <title>Giant virus diversity and host interactions through global metagenomics.</title>
        <authorList>
            <person name="Schulz F."/>
            <person name="Roux S."/>
            <person name="Paez-Espino D."/>
            <person name="Jungbluth S."/>
            <person name="Walsh D.A."/>
            <person name="Denef V.J."/>
            <person name="McMahon K.D."/>
            <person name="Konstantinidis K.T."/>
            <person name="Eloe-Fadrosh E.A."/>
            <person name="Kyrpides N.C."/>
            <person name="Woyke T."/>
        </authorList>
    </citation>
    <scope>NUCLEOTIDE SEQUENCE</scope>
    <source>
        <strain evidence="4">GVMAG-S-1102244-55</strain>
    </source>
</reference>
<organism evidence="4">
    <name type="scientific">viral metagenome</name>
    <dbReference type="NCBI Taxonomy" id="1070528"/>
    <lineage>
        <taxon>unclassified sequences</taxon>
        <taxon>metagenomes</taxon>
        <taxon>organismal metagenomes</taxon>
    </lineage>
</organism>
<keyword evidence="2" id="KW-0694">RNA-binding</keyword>
<protein>
    <recommendedName>
        <fullName evidence="5">Eukaryotic translation initiation factor 4E</fullName>
    </recommendedName>
</protein>
<dbReference type="InterPro" id="IPR001040">
    <property type="entry name" value="TIF_eIF_4E"/>
</dbReference>
<accession>A0A6C0KDK8</accession>
<dbReference type="GO" id="GO:0003743">
    <property type="term" value="F:translation initiation factor activity"/>
    <property type="evidence" value="ECO:0007669"/>
    <property type="project" value="UniProtKB-KW"/>
</dbReference>
<evidence type="ECO:0000256" key="1">
    <source>
        <dbReference type="ARBA" id="ARBA00022540"/>
    </source>
</evidence>
<evidence type="ECO:0000256" key="2">
    <source>
        <dbReference type="ARBA" id="ARBA00022884"/>
    </source>
</evidence>
<dbReference type="GO" id="GO:0000340">
    <property type="term" value="F:RNA 7-methylguanosine cap binding"/>
    <property type="evidence" value="ECO:0007669"/>
    <property type="project" value="TreeGrafter"/>
</dbReference>
<dbReference type="GO" id="GO:0016281">
    <property type="term" value="C:eukaryotic translation initiation factor 4F complex"/>
    <property type="evidence" value="ECO:0007669"/>
    <property type="project" value="TreeGrafter"/>
</dbReference>
<evidence type="ECO:0000256" key="3">
    <source>
        <dbReference type="ARBA" id="ARBA00022917"/>
    </source>
</evidence>
<dbReference type="PANTHER" id="PTHR11960:SF8">
    <property type="entry name" value="EUKARYOTIC TRANSLATION INITIATION FACTOR 4E1-RELATED"/>
    <property type="match status" value="1"/>
</dbReference>
<evidence type="ECO:0008006" key="5">
    <source>
        <dbReference type="Google" id="ProtNLM"/>
    </source>
</evidence>
<dbReference type="AlphaFoldDB" id="A0A6C0KDK8"/>
<dbReference type="PANTHER" id="PTHR11960">
    <property type="entry name" value="EUKARYOTIC TRANSLATION INITIATION FACTOR 4E RELATED"/>
    <property type="match status" value="1"/>
</dbReference>
<sequence length="176" mass="20262">MESSQHMENPSQLVIENTPLYDKWVLWAHLPHDTDWSLKSYIQLMSLTSMEEVIALYNSIPPAMVKNCMLFLMRQNIKPMWEDPNNKAGGCFSFKVTNKNVPEVWKQVSYLLTGESLSNDSSFQDSITGITISPKKSFCILKIWMKNLDFQNPRVINELSGLQIGGCLFKKHKPNY</sequence>
<dbReference type="EMBL" id="MN740847">
    <property type="protein sequence ID" value="QHU14800.1"/>
    <property type="molecule type" value="Genomic_DNA"/>
</dbReference>
<name>A0A6C0KDK8_9ZZZZ</name>
<evidence type="ECO:0000313" key="4">
    <source>
        <dbReference type="EMBL" id="QHU14800.1"/>
    </source>
</evidence>
<proteinExistence type="predicted"/>
<keyword evidence="3" id="KW-0648">Protein biosynthesis</keyword>